<dbReference type="Pfam" id="PF00743">
    <property type="entry name" value="FMO-like"/>
    <property type="match status" value="1"/>
</dbReference>
<dbReference type="Proteomes" id="UP001519363">
    <property type="component" value="Unassembled WGS sequence"/>
</dbReference>
<dbReference type="Gene3D" id="3.40.50.1820">
    <property type="entry name" value="alpha/beta hydrolase"/>
    <property type="match status" value="1"/>
</dbReference>
<dbReference type="SUPFAM" id="SSF53474">
    <property type="entry name" value="alpha/beta-Hydrolases"/>
    <property type="match status" value="1"/>
</dbReference>
<evidence type="ECO:0000256" key="7">
    <source>
        <dbReference type="ARBA" id="ARBA00023033"/>
    </source>
</evidence>
<evidence type="ECO:0000256" key="8">
    <source>
        <dbReference type="SAM" id="MobiDB-lite"/>
    </source>
</evidence>
<keyword evidence="6" id="KW-0560">Oxidoreductase</keyword>
<keyword evidence="11" id="KW-1185">Reference proteome</keyword>
<evidence type="ECO:0000256" key="1">
    <source>
        <dbReference type="ARBA" id="ARBA00001974"/>
    </source>
</evidence>
<dbReference type="RefSeq" id="WP_086781403.1">
    <property type="nucleotide sequence ID" value="NZ_JAGIOO010000001.1"/>
</dbReference>
<comment type="cofactor">
    <cofactor evidence="1">
        <name>FAD</name>
        <dbReference type="ChEBI" id="CHEBI:57692"/>
    </cofactor>
</comment>
<keyword evidence="7" id="KW-0503">Monooxygenase</keyword>
<feature type="region of interest" description="Disordered" evidence="8">
    <location>
        <begin position="254"/>
        <end position="273"/>
    </location>
</feature>
<dbReference type="InterPro" id="IPR050775">
    <property type="entry name" value="FAD-binding_Monooxygenases"/>
</dbReference>
<dbReference type="Gene3D" id="3.50.50.60">
    <property type="entry name" value="FAD/NAD(P)-binding domain"/>
    <property type="match status" value="2"/>
</dbReference>
<evidence type="ECO:0000256" key="3">
    <source>
        <dbReference type="ARBA" id="ARBA00022630"/>
    </source>
</evidence>
<evidence type="ECO:0000259" key="9">
    <source>
        <dbReference type="Pfam" id="PF07859"/>
    </source>
</evidence>
<comment type="caution">
    <text evidence="10">The sequence shown here is derived from an EMBL/GenBank/DDBJ whole genome shotgun (WGS) entry which is preliminary data.</text>
</comment>
<dbReference type="PANTHER" id="PTHR43098">
    <property type="entry name" value="L-ORNITHINE N(5)-MONOOXYGENASE-RELATED"/>
    <property type="match status" value="1"/>
</dbReference>
<protein>
    <submittedName>
        <fullName evidence="10">Cation diffusion facilitator CzcD-associated flavoprotein CzcO/acetyl esterase/lipase</fullName>
    </submittedName>
</protein>
<reference evidence="10 11" key="1">
    <citation type="submission" date="2021-03" db="EMBL/GenBank/DDBJ databases">
        <title>Sequencing the genomes of 1000 actinobacteria strains.</title>
        <authorList>
            <person name="Klenk H.-P."/>
        </authorList>
    </citation>
    <scope>NUCLEOTIDE SEQUENCE [LARGE SCALE GENOMIC DNA]</scope>
    <source>
        <strain evidence="10 11">DSM 44580</strain>
    </source>
</reference>
<evidence type="ECO:0000256" key="4">
    <source>
        <dbReference type="ARBA" id="ARBA00022827"/>
    </source>
</evidence>
<keyword evidence="5" id="KW-0521">NADP</keyword>
<comment type="similarity">
    <text evidence="2">Belongs to the FAD-binding monooxygenase family.</text>
</comment>
<dbReference type="SUPFAM" id="SSF51905">
    <property type="entry name" value="FAD/NAD(P)-binding domain"/>
    <property type="match status" value="2"/>
</dbReference>
<feature type="domain" description="Alpha/beta hydrolase fold-3" evidence="9">
    <location>
        <begin position="632"/>
        <end position="832"/>
    </location>
</feature>
<name>A0ABS5ABS2_9PSEU</name>
<keyword evidence="3" id="KW-0285">Flavoprotein</keyword>
<keyword evidence="4" id="KW-0274">FAD</keyword>
<evidence type="ECO:0000313" key="11">
    <source>
        <dbReference type="Proteomes" id="UP001519363"/>
    </source>
</evidence>
<sequence>MVSQASTSSGTVHGTTEVLDAVVVGAGFAGLYLVHRLNRLGFSVRAFEAGEDVGGTWFWNRYPGARCDTDSVDYSYSFDEDLQQEWTWSERFASQPEILAYLRHVADRFDLRRHFSFGTRVRRCEFDEATDTWTVRTDRGDLVRGRYLLAATGSLSEANIPDLPGLADYRGQTYHTGSWPATDVDFTGKTVGVLGTGSSGVQVIPAIAARAASLHVFQRTANFTVPARNAPLDEAFSKQVKAGYAARRLDTRTSDAGFPNVHPDRSALADTPEQRERTYAAGWQAGGVPGILGAYTDIFLSPEANETAAEFVRDRIRETVTDPAVAARLLPGKFPIGAKRLCLGTDYYETFNRDNVTLVDLTANPITGLTTEGVRTADGDIPLDAIVFATGFDAMTGALLKMDIVGANGASLREEWAEGPATYLGLATHGFPNLFFLTGPGSPSVLGNLVPSIEQHVEWITDYLDVLRGRGVTRVEADRTAQEVWGEHVATAASFTVYPLADTWYSGANIDGKPRAFMPYAGGIGTYRRISDDVAAKGYPGFVEHGGAAATKARLDPGAQGLIYLLTALGDPNPEDQPVAEARAGLAAAIGQVDLPGEEMAAVAQLRVPVAGREVPARLYTPHGGETGPVVAYFHGGCWVLGDLETHDGFCRHLADRLKLRVLAVDYRRAPEHRFPAAHEDCLDVTTWLAGSPGEVGAPVDGVVVAGDSVGGNMAAAVSASGLVPGLRAQLLLCPVTDVSRQSASYAEFAEGYLMDRSTMEAFRDAYAPDPATHTDPRLSPLLAEDLGSVPPSVVLVCGFDIFRDEGRAYAERLAAAGVPTRCHEAPSLIHGPTMMRAAVPAGAEVLDRCVDDLGRLLARP</sequence>
<gene>
    <name evidence="10" type="ORF">JOF53_002012</name>
</gene>
<proteinExistence type="inferred from homology"/>
<dbReference type="PANTHER" id="PTHR43098:SF3">
    <property type="entry name" value="L-ORNITHINE N(5)-MONOOXYGENASE-RELATED"/>
    <property type="match status" value="1"/>
</dbReference>
<dbReference type="InterPro" id="IPR013094">
    <property type="entry name" value="AB_hydrolase_3"/>
</dbReference>
<accession>A0ABS5ABS2</accession>
<dbReference type="InterPro" id="IPR029058">
    <property type="entry name" value="AB_hydrolase_fold"/>
</dbReference>
<organism evidence="10 11">
    <name type="scientific">Crossiella equi</name>
    <dbReference type="NCBI Taxonomy" id="130796"/>
    <lineage>
        <taxon>Bacteria</taxon>
        <taxon>Bacillati</taxon>
        <taxon>Actinomycetota</taxon>
        <taxon>Actinomycetes</taxon>
        <taxon>Pseudonocardiales</taxon>
        <taxon>Pseudonocardiaceae</taxon>
        <taxon>Crossiella</taxon>
    </lineage>
</organism>
<dbReference type="InterPro" id="IPR036188">
    <property type="entry name" value="FAD/NAD-bd_sf"/>
</dbReference>
<dbReference type="EMBL" id="JAGIOO010000001">
    <property type="protein sequence ID" value="MBP2473140.1"/>
    <property type="molecule type" value="Genomic_DNA"/>
</dbReference>
<feature type="compositionally biased region" description="Basic and acidic residues" evidence="8">
    <location>
        <begin position="262"/>
        <end position="273"/>
    </location>
</feature>
<evidence type="ECO:0000256" key="2">
    <source>
        <dbReference type="ARBA" id="ARBA00010139"/>
    </source>
</evidence>
<evidence type="ECO:0000256" key="6">
    <source>
        <dbReference type="ARBA" id="ARBA00023002"/>
    </source>
</evidence>
<evidence type="ECO:0000256" key="5">
    <source>
        <dbReference type="ARBA" id="ARBA00022857"/>
    </source>
</evidence>
<dbReference type="Pfam" id="PF07859">
    <property type="entry name" value="Abhydrolase_3"/>
    <property type="match status" value="1"/>
</dbReference>
<evidence type="ECO:0000313" key="10">
    <source>
        <dbReference type="EMBL" id="MBP2473140.1"/>
    </source>
</evidence>
<dbReference type="InterPro" id="IPR020946">
    <property type="entry name" value="Flavin_mOase-like"/>
</dbReference>